<dbReference type="EMBL" id="CAMAPF010000046">
    <property type="protein sequence ID" value="CAH9084364.1"/>
    <property type="molecule type" value="Genomic_DNA"/>
</dbReference>
<dbReference type="AlphaFoldDB" id="A0AAV0CW36"/>
<dbReference type="PANTHER" id="PTHR31425:SF52">
    <property type="entry name" value="MULTIPLE C2 DOMAIN AND TRANSMEMBRANE REGION PROTEIN 7"/>
    <property type="match status" value="1"/>
</dbReference>
<dbReference type="InterPro" id="IPR035892">
    <property type="entry name" value="C2_domain_sf"/>
</dbReference>
<sequence length="816" mass="90845">MAGIQGGVGLPHAGGTAALMAGNQGGGGQLRAAEKPLLTYIQVERGVDFPKDLVDVTVEVKVDEYVGKGTLVGGDKVAKAVLICFPDRVQNWLFQVKVVGKDKKVEGSTQLDYRDSGIISIDHGAKVAKSPCVITGTDTSRRHLMISVWSSRDQLPEGAVPATLPSSPPSAAPINTAHLSVSHKSYTQPKLAYYTVMLRYLWRSPSPPPPKPNGGHPAPIPPLVPAAFYYVVGKLGEQEMWTQPLYPPTPQQVAAESRLPNNYPNPPTYSPADFHFIGHCRLFFVVNDPMEADHDKLTLIVKVPLPTSPTPNKYDVLGSVAVPVDPNKMASHKDLKLKNGDKDPGLKLSAMMLVDKSYHVFDDVDSCTSDRLPTDRDPRQPKPVAIAVLEVAILSVTGLVPTKERNRVPTTDPYCVAKYGRKWCKTRTVIGSGATARFQEPYIWEVYDPNTVLTVGVFDNNQAAASGGKKEGDKNIGKVRVPISTLLFDGKKRIKSYPLYAIHPELGPQVRIMGELHLQVALEPTSMWGFVSAYFRPLLPPSHYERPIPLEQTADLRKYAVDVECKVLGRREPPLGENVVRFMTTAEQGYSKRVTDTNLARLYHASGLRALCQFVDHVASWKSPVTTLLSLELLFFFLLYPDLIFPVALAYFIYCGIYNLIVRIWSEYPTKPPRSIWEEPPIIYIAQHQITQPDDLDEEGDTRETSRKPEVVKKRYDNLRLRAAYVQNVVGDLANQAERFQNILSWKNPCMTAVAMVLTFAQLILHSFVTGFSFVVAFCLLSHPVVWNSGYMKRLLLQPIKLYRRLPINNYYNPLP</sequence>
<evidence type="ECO:0000259" key="7">
    <source>
        <dbReference type="PROSITE" id="PS50004"/>
    </source>
</evidence>
<protein>
    <recommendedName>
        <fullName evidence="7">C2 domain-containing protein</fullName>
    </recommendedName>
</protein>
<feature type="transmembrane region" description="Helical" evidence="6">
    <location>
        <begin position="633"/>
        <end position="661"/>
    </location>
</feature>
<evidence type="ECO:0000256" key="5">
    <source>
        <dbReference type="ARBA" id="ARBA00023136"/>
    </source>
</evidence>
<reference evidence="8" key="1">
    <citation type="submission" date="2022-07" db="EMBL/GenBank/DDBJ databases">
        <authorList>
            <person name="Macas J."/>
            <person name="Novak P."/>
            <person name="Neumann P."/>
        </authorList>
    </citation>
    <scope>NUCLEOTIDE SEQUENCE</scope>
</reference>
<comment type="subcellular location">
    <subcellularLocation>
        <location evidence="1">Membrane</location>
        <topology evidence="1">Multi-pass membrane protein</topology>
    </subcellularLocation>
</comment>
<gene>
    <name evidence="8" type="ORF">CEPIT_LOCUS8867</name>
</gene>
<feature type="domain" description="C2" evidence="7">
    <location>
        <begin position="368"/>
        <end position="497"/>
    </location>
</feature>
<dbReference type="Gene3D" id="2.60.40.150">
    <property type="entry name" value="C2 domain"/>
    <property type="match status" value="1"/>
</dbReference>
<keyword evidence="9" id="KW-1185">Reference proteome</keyword>
<evidence type="ECO:0000313" key="9">
    <source>
        <dbReference type="Proteomes" id="UP001152523"/>
    </source>
</evidence>
<dbReference type="Pfam" id="PF00168">
    <property type="entry name" value="C2"/>
    <property type="match status" value="1"/>
</dbReference>
<evidence type="ECO:0000256" key="3">
    <source>
        <dbReference type="ARBA" id="ARBA00022737"/>
    </source>
</evidence>
<dbReference type="InterPro" id="IPR000008">
    <property type="entry name" value="C2_dom"/>
</dbReference>
<accession>A0AAV0CW36</accession>
<evidence type="ECO:0000313" key="8">
    <source>
        <dbReference type="EMBL" id="CAH9084364.1"/>
    </source>
</evidence>
<feature type="transmembrane region" description="Helical" evidence="6">
    <location>
        <begin position="748"/>
        <end position="765"/>
    </location>
</feature>
<dbReference type="GO" id="GO:0016020">
    <property type="term" value="C:membrane"/>
    <property type="evidence" value="ECO:0007669"/>
    <property type="project" value="UniProtKB-SubCell"/>
</dbReference>
<dbReference type="InterPro" id="IPR047259">
    <property type="entry name" value="QUIRKY-like"/>
</dbReference>
<organism evidence="8 9">
    <name type="scientific">Cuscuta epithymum</name>
    <dbReference type="NCBI Taxonomy" id="186058"/>
    <lineage>
        <taxon>Eukaryota</taxon>
        <taxon>Viridiplantae</taxon>
        <taxon>Streptophyta</taxon>
        <taxon>Embryophyta</taxon>
        <taxon>Tracheophyta</taxon>
        <taxon>Spermatophyta</taxon>
        <taxon>Magnoliopsida</taxon>
        <taxon>eudicotyledons</taxon>
        <taxon>Gunneridae</taxon>
        <taxon>Pentapetalae</taxon>
        <taxon>asterids</taxon>
        <taxon>lamiids</taxon>
        <taxon>Solanales</taxon>
        <taxon>Convolvulaceae</taxon>
        <taxon>Cuscuteae</taxon>
        <taxon>Cuscuta</taxon>
        <taxon>Cuscuta subgen. Cuscuta</taxon>
    </lineage>
</organism>
<dbReference type="SMART" id="SM00239">
    <property type="entry name" value="C2"/>
    <property type="match status" value="1"/>
</dbReference>
<keyword evidence="3" id="KW-0677">Repeat</keyword>
<name>A0AAV0CW36_9ASTE</name>
<dbReference type="PROSITE" id="PS50004">
    <property type="entry name" value="C2"/>
    <property type="match status" value="1"/>
</dbReference>
<proteinExistence type="predicted"/>
<evidence type="ECO:0000256" key="2">
    <source>
        <dbReference type="ARBA" id="ARBA00022692"/>
    </source>
</evidence>
<evidence type="ECO:0000256" key="4">
    <source>
        <dbReference type="ARBA" id="ARBA00022989"/>
    </source>
</evidence>
<keyword evidence="5 6" id="KW-0472">Membrane</keyword>
<dbReference type="Proteomes" id="UP001152523">
    <property type="component" value="Unassembled WGS sequence"/>
</dbReference>
<keyword evidence="2 6" id="KW-0812">Transmembrane</keyword>
<dbReference type="PANTHER" id="PTHR31425">
    <property type="entry name" value="PHOSPHORIBOSYLANTHRANILATE TRANSFERASE ISOFORM 1"/>
    <property type="match status" value="1"/>
</dbReference>
<evidence type="ECO:0000256" key="6">
    <source>
        <dbReference type="SAM" id="Phobius"/>
    </source>
</evidence>
<dbReference type="SUPFAM" id="SSF49562">
    <property type="entry name" value="C2 domain (Calcium/lipid-binding domain, CaLB)"/>
    <property type="match status" value="1"/>
</dbReference>
<evidence type="ECO:0000256" key="1">
    <source>
        <dbReference type="ARBA" id="ARBA00004141"/>
    </source>
</evidence>
<keyword evidence="4 6" id="KW-1133">Transmembrane helix</keyword>
<comment type="caution">
    <text evidence="8">The sequence shown here is derived from an EMBL/GenBank/DDBJ whole genome shotgun (WGS) entry which is preliminary data.</text>
</comment>
<feature type="transmembrane region" description="Helical" evidence="6">
    <location>
        <begin position="771"/>
        <end position="791"/>
    </location>
</feature>
<dbReference type="InterPro" id="IPR013583">
    <property type="entry name" value="MCTP_C"/>
</dbReference>
<dbReference type="Pfam" id="PF08372">
    <property type="entry name" value="PRT_C"/>
    <property type="match status" value="1"/>
</dbReference>